<dbReference type="Pfam" id="PF00651">
    <property type="entry name" value="BTB"/>
    <property type="match status" value="1"/>
</dbReference>
<comment type="caution">
    <text evidence="3">The sequence shown here is derived from an EMBL/GenBank/DDBJ whole genome shotgun (WGS) entry which is preliminary data.</text>
</comment>
<gene>
    <name evidence="3" type="ORF">RDB_LOCUS127093</name>
</gene>
<evidence type="ECO:0000313" key="4">
    <source>
        <dbReference type="Proteomes" id="UP000663850"/>
    </source>
</evidence>
<organism evidence="3 4">
    <name type="scientific">Rhizoctonia solani</name>
    <dbReference type="NCBI Taxonomy" id="456999"/>
    <lineage>
        <taxon>Eukaryota</taxon>
        <taxon>Fungi</taxon>
        <taxon>Dikarya</taxon>
        <taxon>Basidiomycota</taxon>
        <taxon>Agaricomycotina</taxon>
        <taxon>Agaricomycetes</taxon>
        <taxon>Cantharellales</taxon>
        <taxon>Ceratobasidiaceae</taxon>
        <taxon>Rhizoctonia</taxon>
    </lineage>
</organism>
<dbReference type="Proteomes" id="UP000663850">
    <property type="component" value="Unassembled WGS sequence"/>
</dbReference>
<feature type="region of interest" description="Disordered" evidence="1">
    <location>
        <begin position="1"/>
        <end position="47"/>
    </location>
</feature>
<feature type="domain" description="BTB" evidence="2">
    <location>
        <begin position="64"/>
        <end position="160"/>
    </location>
</feature>
<name>A0A8H3DJG0_9AGAM</name>
<dbReference type="InterPro" id="IPR011333">
    <property type="entry name" value="SKP1/BTB/POZ_sf"/>
</dbReference>
<evidence type="ECO:0000259" key="2">
    <source>
        <dbReference type="Pfam" id="PF00651"/>
    </source>
</evidence>
<dbReference type="AlphaFoldDB" id="A0A8H3DJG0"/>
<reference evidence="3" key="1">
    <citation type="submission" date="2021-01" db="EMBL/GenBank/DDBJ databases">
        <authorList>
            <person name="Kaushik A."/>
        </authorList>
    </citation>
    <scope>NUCLEOTIDE SEQUENCE</scope>
    <source>
        <strain evidence="3">Type strain: AG8-Rh-89/</strain>
    </source>
</reference>
<accession>A0A8H3DJG0</accession>
<protein>
    <recommendedName>
        <fullName evidence="2">BTB domain-containing protein</fullName>
    </recommendedName>
</protein>
<evidence type="ECO:0000256" key="1">
    <source>
        <dbReference type="SAM" id="MobiDB-lite"/>
    </source>
</evidence>
<evidence type="ECO:0000313" key="3">
    <source>
        <dbReference type="EMBL" id="CAE6528532.1"/>
    </source>
</evidence>
<sequence>MARSVYPNENTIRPPALGASDDKRSTTPTLDLVDAPSPDHTLPAPAPRLSDPVQVARLFPPFKGCDLALRATKHRPHVQFYVDRETVYNHSSYLKRKISGLGPIPAGIEVVSWEENADTLDAMLRLVYSDRLKPKVKNVARLRFLLKTARKYGIEAARHSLGTAVLLELATREPIPAFVTACEFGLVDEAALISKETLKVDIMMGEESSELCRVSLSYYHRLLRLHKMRAAKAIEIISLIDEEHPMNEVDPPYCEGCGTNATWWQIFVQYGSIELKRRPVTDTIFSSAFLAKCVRTSRHICGVCIDSYMHSCNHRLLARLKQDIDALPAYLSSDDPLATK</sequence>
<proteinExistence type="predicted"/>
<dbReference type="InterPro" id="IPR000210">
    <property type="entry name" value="BTB/POZ_dom"/>
</dbReference>
<dbReference type="Gene3D" id="3.30.710.10">
    <property type="entry name" value="Potassium Channel Kv1.1, Chain A"/>
    <property type="match status" value="1"/>
</dbReference>
<dbReference type="EMBL" id="CAJMWZ010006859">
    <property type="protein sequence ID" value="CAE6528532.1"/>
    <property type="molecule type" value="Genomic_DNA"/>
</dbReference>